<name>A0ABR8K2D2_9NOSO</name>
<gene>
    <name evidence="1" type="ORF">H6H03_04035</name>
</gene>
<dbReference type="Proteomes" id="UP000637383">
    <property type="component" value="Unassembled WGS sequence"/>
</dbReference>
<protein>
    <submittedName>
        <fullName evidence="1">Uncharacterized protein</fullName>
    </submittedName>
</protein>
<comment type="caution">
    <text evidence="1">The sequence shown here is derived from an EMBL/GenBank/DDBJ whole genome shotgun (WGS) entry which is preliminary data.</text>
</comment>
<dbReference type="EMBL" id="JACJTU010000003">
    <property type="protein sequence ID" value="MBD2733083.1"/>
    <property type="molecule type" value="Genomic_DNA"/>
</dbReference>
<evidence type="ECO:0000313" key="1">
    <source>
        <dbReference type="EMBL" id="MBD2733083.1"/>
    </source>
</evidence>
<proteinExistence type="predicted"/>
<evidence type="ECO:0000313" key="2">
    <source>
        <dbReference type="Proteomes" id="UP000637383"/>
    </source>
</evidence>
<sequence length="58" mass="6648">MAKDAGSFNFSKVIAQKIDVEMQRLETYGKRSPSLLTEVELLNFLEYLQSQPEDPLDI</sequence>
<accession>A0ABR8K2D2</accession>
<reference evidence="1 2" key="1">
    <citation type="journal article" date="2020" name="ISME J.">
        <title>Comparative genomics reveals insights into cyanobacterial evolution and habitat adaptation.</title>
        <authorList>
            <person name="Chen M.Y."/>
            <person name="Teng W.K."/>
            <person name="Zhao L."/>
            <person name="Hu C.X."/>
            <person name="Zhou Y.K."/>
            <person name="Han B.P."/>
            <person name="Song L.R."/>
            <person name="Shu W.S."/>
        </authorList>
    </citation>
    <scope>NUCLEOTIDE SEQUENCE [LARGE SCALE GENOMIC DNA]</scope>
    <source>
        <strain evidence="1 2">FACHB-159</strain>
    </source>
</reference>
<keyword evidence="2" id="KW-1185">Reference proteome</keyword>
<dbReference type="RefSeq" id="WP_190953856.1">
    <property type="nucleotide sequence ID" value="NZ_JACJTU010000003.1"/>
</dbReference>
<organism evidence="1 2">
    <name type="scientific">Nostoc paludosum FACHB-159</name>
    <dbReference type="NCBI Taxonomy" id="2692908"/>
    <lineage>
        <taxon>Bacteria</taxon>
        <taxon>Bacillati</taxon>
        <taxon>Cyanobacteriota</taxon>
        <taxon>Cyanophyceae</taxon>
        <taxon>Nostocales</taxon>
        <taxon>Nostocaceae</taxon>
        <taxon>Nostoc</taxon>
    </lineage>
</organism>